<evidence type="ECO:0000256" key="2">
    <source>
        <dbReference type="ARBA" id="ARBA00022723"/>
    </source>
</evidence>
<dbReference type="GO" id="GO:0008973">
    <property type="term" value="F:phosphopentomutase activity"/>
    <property type="evidence" value="ECO:0007669"/>
    <property type="project" value="InterPro"/>
</dbReference>
<dbReference type="PANTHER" id="PTHR21110">
    <property type="entry name" value="PHOSPHOPENTOMUTASE"/>
    <property type="match status" value="1"/>
</dbReference>
<dbReference type="CDD" id="cd16009">
    <property type="entry name" value="PPM"/>
    <property type="match status" value="1"/>
</dbReference>
<dbReference type="Pfam" id="PF01676">
    <property type="entry name" value="Metalloenzyme"/>
    <property type="match status" value="1"/>
</dbReference>
<dbReference type="InterPro" id="IPR017850">
    <property type="entry name" value="Alkaline_phosphatase_core_sf"/>
</dbReference>
<dbReference type="SUPFAM" id="SSF53649">
    <property type="entry name" value="Alkaline phosphatase-like"/>
    <property type="match status" value="1"/>
</dbReference>
<keyword evidence="3" id="KW-0464">Manganese</keyword>
<dbReference type="AlphaFoldDB" id="A0A0K2LET5"/>
<accession>A0A0K2LET5</accession>
<evidence type="ECO:0000256" key="1">
    <source>
        <dbReference type="ARBA" id="ARBA00010373"/>
    </source>
</evidence>
<dbReference type="InterPro" id="IPR006124">
    <property type="entry name" value="Metalloenzyme"/>
</dbReference>
<sequence>MGKFGVIVLDSFGVGAMDDVPKVRPDDIGANTALNIIKAVPQIKIPNLIKLGLMNAIGEERGDFKFSTTANWGTSNLMHHGADSYLAHQEIMGTKPKMPLLQPFNEVIDTVEAQVKKDGFDVKRYGDPGYQLLLVNDCATIGDNLEADPGQVYNVTAALDEMPFDEITRLGESVRSVVKVSRVIAFGGREVTLKDILKALKIEHEKYVGVSAPESGVYNVDYHVIHLGYGINPKVQLPQILHRSDIDVALVGKTSDIINVDTDRKFPGVDTNYLFDKFIEQSKDMKNGLLFMNIQETDLAGHAEDPVSYADVLEKADKKLEEVLPLYTGDDILIVMADHGDDPTIGFTLHTRERTPLLIYKEGTHNKYVGDRATLSDVGATGADYFGVEAPENGKSFLHRIIDGTDIGD</sequence>
<dbReference type="RefSeq" id="WP_041500208.1">
    <property type="nucleotide sequence ID" value="NZ_BJDV01000003.1"/>
</dbReference>
<reference evidence="6 7" key="1">
    <citation type="submission" date="2015-08" db="EMBL/GenBank/DDBJ databases">
        <title>Genomic sequence of Lactobacillus heilongjiangensis DSM 28069, isolated from Chinese traditional pickle.</title>
        <authorList>
            <person name="Jiang X."/>
            <person name="Zheng B."/>
            <person name="Cheng H."/>
        </authorList>
    </citation>
    <scope>NUCLEOTIDE SEQUENCE [LARGE SCALE GENOMIC DNA]</scope>
    <source>
        <strain evidence="6 7">DSM 28069</strain>
    </source>
</reference>
<dbReference type="Proteomes" id="UP000061546">
    <property type="component" value="Chromosome"/>
</dbReference>
<dbReference type="Gene3D" id="3.40.720.10">
    <property type="entry name" value="Alkaline Phosphatase, subunit A"/>
    <property type="match status" value="1"/>
</dbReference>
<keyword evidence="4" id="KW-0413">Isomerase</keyword>
<evidence type="ECO:0000256" key="3">
    <source>
        <dbReference type="ARBA" id="ARBA00023211"/>
    </source>
</evidence>
<evidence type="ECO:0000256" key="4">
    <source>
        <dbReference type="ARBA" id="ARBA00023235"/>
    </source>
</evidence>
<dbReference type="InterPro" id="IPR024052">
    <property type="entry name" value="Phosphopentomutase_DeoB_cap_sf"/>
</dbReference>
<name>A0A0K2LET5_9LACO</name>
<dbReference type="GO" id="GO:0000287">
    <property type="term" value="F:magnesium ion binding"/>
    <property type="evidence" value="ECO:0007669"/>
    <property type="project" value="InterPro"/>
</dbReference>
<dbReference type="GO" id="GO:0009117">
    <property type="term" value="P:nucleotide metabolic process"/>
    <property type="evidence" value="ECO:0007669"/>
    <property type="project" value="InterPro"/>
</dbReference>
<dbReference type="GO" id="GO:0043094">
    <property type="term" value="P:metabolic compound salvage"/>
    <property type="evidence" value="ECO:0007669"/>
    <property type="project" value="InterPro"/>
</dbReference>
<keyword evidence="2" id="KW-0479">Metal-binding</keyword>
<dbReference type="OrthoDB" id="9769930at2"/>
<dbReference type="EMBL" id="CP012559">
    <property type="protein sequence ID" value="ALB29807.1"/>
    <property type="molecule type" value="Genomic_DNA"/>
</dbReference>
<comment type="similarity">
    <text evidence="1">Belongs to the phosphopentomutase family.</text>
</comment>
<protein>
    <submittedName>
        <fullName evidence="6">Mutase</fullName>
    </submittedName>
</protein>
<evidence type="ECO:0000313" key="7">
    <source>
        <dbReference type="Proteomes" id="UP000061546"/>
    </source>
</evidence>
<keyword evidence="7" id="KW-1185">Reference proteome</keyword>
<proteinExistence type="inferred from homology"/>
<organism evidence="6 7">
    <name type="scientific">Companilactobacillus heilongjiangensis</name>
    <dbReference type="NCBI Taxonomy" id="1074467"/>
    <lineage>
        <taxon>Bacteria</taxon>
        <taxon>Bacillati</taxon>
        <taxon>Bacillota</taxon>
        <taxon>Bacilli</taxon>
        <taxon>Lactobacillales</taxon>
        <taxon>Lactobacillaceae</taxon>
        <taxon>Companilactobacillus</taxon>
    </lineage>
</organism>
<dbReference type="STRING" id="1074467.JP39_10830"/>
<dbReference type="PANTHER" id="PTHR21110:SF0">
    <property type="entry name" value="PHOSPHOPENTOMUTASE"/>
    <property type="match status" value="1"/>
</dbReference>
<feature type="domain" description="Metalloenzyme" evidence="5">
    <location>
        <begin position="3"/>
        <end position="389"/>
    </location>
</feature>
<dbReference type="PIRSF" id="PIRSF001491">
    <property type="entry name" value="Ppentomutase"/>
    <property type="match status" value="1"/>
</dbReference>
<evidence type="ECO:0000259" key="5">
    <source>
        <dbReference type="Pfam" id="PF01676"/>
    </source>
</evidence>
<dbReference type="Gene3D" id="3.30.70.1250">
    <property type="entry name" value="Phosphopentomutase"/>
    <property type="match status" value="1"/>
</dbReference>
<evidence type="ECO:0000313" key="6">
    <source>
        <dbReference type="EMBL" id="ALB29807.1"/>
    </source>
</evidence>
<dbReference type="GO" id="GO:0005829">
    <property type="term" value="C:cytosol"/>
    <property type="evidence" value="ECO:0007669"/>
    <property type="project" value="TreeGrafter"/>
</dbReference>
<dbReference type="InterPro" id="IPR010045">
    <property type="entry name" value="DeoB"/>
</dbReference>
<gene>
    <name evidence="6" type="ORF">JP39_10830</name>
</gene>
<dbReference type="NCBIfam" id="NF009049">
    <property type="entry name" value="PRK12383.1"/>
    <property type="match status" value="1"/>
</dbReference>
<dbReference type="KEGG" id="lhi:JP39_10830"/>